<keyword evidence="9 10" id="KW-0998">Cell outer membrane</keyword>
<dbReference type="InterPro" id="IPR000531">
    <property type="entry name" value="Beta-barrel_TonB"/>
</dbReference>
<gene>
    <name evidence="13" type="ORF">EI290_03310</name>
</gene>
<dbReference type="Gene3D" id="2.40.170.20">
    <property type="entry name" value="TonB-dependent receptor, beta-barrel domain"/>
    <property type="match status" value="1"/>
</dbReference>
<comment type="caution">
    <text evidence="13">The sequence shown here is derived from an EMBL/GenBank/DDBJ whole genome shotgun (WGS) entry which is preliminary data.</text>
</comment>
<dbReference type="GO" id="GO:0044718">
    <property type="term" value="P:siderophore transmembrane transport"/>
    <property type="evidence" value="ECO:0007669"/>
    <property type="project" value="TreeGrafter"/>
</dbReference>
<evidence type="ECO:0000256" key="4">
    <source>
        <dbReference type="ARBA" id="ARBA00022496"/>
    </source>
</evidence>
<dbReference type="NCBIfam" id="TIGR04056">
    <property type="entry name" value="OMP_RagA_SusC"/>
    <property type="match status" value="1"/>
</dbReference>
<dbReference type="PANTHER" id="PTHR30069:SF37">
    <property type="entry name" value="FERRIC VIBRIOBACTIN RECEPTOR VIUA"/>
    <property type="match status" value="1"/>
</dbReference>
<evidence type="ECO:0000256" key="9">
    <source>
        <dbReference type="ARBA" id="ARBA00023237"/>
    </source>
</evidence>
<dbReference type="InterPro" id="IPR012910">
    <property type="entry name" value="Plug_dom"/>
</dbReference>
<dbReference type="Pfam" id="PF00593">
    <property type="entry name" value="TonB_dep_Rec_b-barrel"/>
    <property type="match status" value="1"/>
</dbReference>
<dbReference type="RefSeq" id="WP_125426669.1">
    <property type="nucleotide sequence ID" value="NZ_RWIS01000001.1"/>
</dbReference>
<dbReference type="SUPFAM" id="SSF56935">
    <property type="entry name" value="Porins"/>
    <property type="match status" value="1"/>
</dbReference>
<dbReference type="EMBL" id="RWIS01000001">
    <property type="protein sequence ID" value="RSK37682.1"/>
    <property type="molecule type" value="Genomic_DNA"/>
</dbReference>
<protein>
    <submittedName>
        <fullName evidence="13">SusC/RagA family TonB-linked outer membrane protein</fullName>
    </submittedName>
</protein>
<evidence type="ECO:0000256" key="5">
    <source>
        <dbReference type="ARBA" id="ARBA00022692"/>
    </source>
</evidence>
<keyword evidence="6" id="KW-0408">Iron</keyword>
<evidence type="ECO:0000256" key="7">
    <source>
        <dbReference type="ARBA" id="ARBA00023077"/>
    </source>
</evidence>
<comment type="similarity">
    <text evidence="10 11">Belongs to the TonB-dependent receptor family.</text>
</comment>
<dbReference type="NCBIfam" id="TIGR04057">
    <property type="entry name" value="SusC_RagA_signa"/>
    <property type="match status" value="1"/>
</dbReference>
<dbReference type="Gene3D" id="2.170.130.10">
    <property type="entry name" value="TonB-dependent receptor, plug domain"/>
    <property type="match status" value="1"/>
</dbReference>
<dbReference type="InterPro" id="IPR008969">
    <property type="entry name" value="CarboxyPept-like_regulatory"/>
</dbReference>
<keyword evidence="4" id="KW-0410">Iron transport</keyword>
<keyword evidence="8 10" id="KW-0472">Membrane</keyword>
<dbReference type="OrthoDB" id="9768177at2"/>
<keyword evidence="7 11" id="KW-0798">TonB box</keyword>
<evidence type="ECO:0000256" key="3">
    <source>
        <dbReference type="ARBA" id="ARBA00022452"/>
    </source>
</evidence>
<dbReference type="PANTHER" id="PTHR30069">
    <property type="entry name" value="TONB-DEPENDENT OUTER MEMBRANE RECEPTOR"/>
    <property type="match status" value="1"/>
</dbReference>
<dbReference type="Proteomes" id="UP000280066">
    <property type="component" value="Unassembled WGS sequence"/>
</dbReference>
<accession>A0A428JUP1</accession>
<evidence type="ECO:0000256" key="11">
    <source>
        <dbReference type="RuleBase" id="RU003357"/>
    </source>
</evidence>
<keyword evidence="5 10" id="KW-0812">Transmembrane</keyword>
<evidence type="ECO:0000256" key="6">
    <source>
        <dbReference type="ARBA" id="ARBA00023004"/>
    </source>
</evidence>
<keyword evidence="3 10" id="KW-1134">Transmembrane beta strand</keyword>
<dbReference type="Gene3D" id="3.55.50.30">
    <property type="match status" value="1"/>
</dbReference>
<dbReference type="SMART" id="SM00965">
    <property type="entry name" value="STN"/>
    <property type="match status" value="1"/>
</dbReference>
<evidence type="ECO:0000313" key="13">
    <source>
        <dbReference type="EMBL" id="RSK37682.1"/>
    </source>
</evidence>
<comment type="subcellular location">
    <subcellularLocation>
        <location evidence="1 10">Cell outer membrane</location>
        <topology evidence="1 10">Multi-pass membrane protein</topology>
    </subcellularLocation>
</comment>
<dbReference type="InterPro" id="IPR023997">
    <property type="entry name" value="TonB-dep_OMP_SusC/RagA_CS"/>
</dbReference>
<organism evidence="13 14">
    <name type="scientific">Hymenobacter metallilatus</name>
    <dbReference type="NCBI Taxonomy" id="2493666"/>
    <lineage>
        <taxon>Bacteria</taxon>
        <taxon>Pseudomonadati</taxon>
        <taxon>Bacteroidota</taxon>
        <taxon>Cytophagia</taxon>
        <taxon>Cytophagales</taxon>
        <taxon>Hymenobacteraceae</taxon>
        <taxon>Hymenobacter</taxon>
    </lineage>
</organism>
<dbReference type="GO" id="GO:0009279">
    <property type="term" value="C:cell outer membrane"/>
    <property type="evidence" value="ECO:0007669"/>
    <property type="project" value="UniProtKB-SubCell"/>
</dbReference>
<keyword evidence="14" id="KW-1185">Reference proteome</keyword>
<evidence type="ECO:0000256" key="10">
    <source>
        <dbReference type="PROSITE-ProRule" id="PRU01360"/>
    </source>
</evidence>
<dbReference type="Pfam" id="PF07660">
    <property type="entry name" value="STN"/>
    <property type="match status" value="1"/>
</dbReference>
<dbReference type="InterPro" id="IPR039426">
    <property type="entry name" value="TonB-dep_rcpt-like"/>
</dbReference>
<evidence type="ECO:0000256" key="1">
    <source>
        <dbReference type="ARBA" id="ARBA00004571"/>
    </source>
</evidence>
<sequence length="1198" mass="130288">MIKCPPPRYWLPKWQVAGLLGGALVLAVSAGTQLRAQPTGPVVSLRMQQQPVPVILRELELQSQYTFVYSNEHLNGTLRASLDLSKQPLEVALRQLLQPLGLEYQMVGRQIILRRAAAGAAPPLPPPAAARPRPEQGPRVLEGRVVAETNLALPGASIVVRGTQRGTAASAEGTFRLALGPADTVLVVSSLGFIGQEIRPDRGTAVEVALRADTRSLQEVVVTGFGLAQERKVLGYAVQTLTGTQLVEAREPNFINSVSGKLAGVHVSRTGSGPMGSTNIIIRGYTSLTRDSRPLVVVDGVPIDNRSPLQATRLGGYDAGDGLSTINPDDIDNLSVLKGGNAAALYGNRASNGVLVITTKKGRRGLGVTVSSNTTFDRAQVLTDYQNEYGQGTQGRFLLDSAGNLVVTPEGYPQLEAAGETIGSWGPRMQGQLVRHSNGQVKPYDPQPDNPQDFFRTGFTSANTVALWAGNGRSTVRVSVADLRNRGTYPNSRLARNFATVRGSVAFTPRLTTEVKASYIHSRSFNRPTLGAHPDNVMTQFQHLPRSVDLADLQPYRNPLTLQPILWNQDIGAAFLNTSRQNPYWAAYLNTNFTEQDRLNGSVALRYDFTDWLWLQLRAGTDRYRTALGYQYASYTAWNNTAIPDRGGLSRSEQTVREDNVDFILNGQRRLAPDWSLTAQAFGNLLQSRLETRGTTGQGFLTPNVFTLDNLASSTPVYAFSHYEVQSVFGRAQVAYRNAVFLDLTGRNDWDSTLPRGSWSYFYPSASLAAVYTELLSWTPAWLTQGKLRASWARVGKGTGPYELATKYDVNTSGVPGAPGVGSSHLGQPFASLQDQLAATGLKPQVTRSVELGSEMRFGQSRATLDVTVYRNNTYNQVISVQVAPSSGFRTQLINTGNIQNQGVEVTATANLVRTERGLSWQTTLNWAANRSEVVSLGSPTDVYQLGTESNNVAVVARVGQAFGDLYGTRLQRGPGGQLLVGADGLPLPPLATTERLGSFQPKWFGGLHNEVRYRQFRLGVLLDGRWGGQIYSVSQQQAALFGTARTTLEGRAGWYASETARQAAGVSPAAWTPTGGLLVEGVQRHPDGTYSSSRRYVNPQQYWARLGTVSEPFVYDASFLKLRELTLTYQLPAGWLARMGHLRGASVAVVARNLAFLARATQGFDPESAYNLSRAQGLESGAYPNSRTLGYHLTLDF</sequence>
<reference evidence="13 14" key="1">
    <citation type="submission" date="2018-12" db="EMBL/GenBank/DDBJ databases">
        <authorList>
            <person name="Feng G."/>
            <person name="Zhu H."/>
        </authorList>
    </citation>
    <scope>NUCLEOTIDE SEQUENCE [LARGE SCALE GENOMIC DNA]</scope>
    <source>
        <strain evidence="13 14">9PBR-2</strain>
    </source>
</reference>
<dbReference type="AlphaFoldDB" id="A0A428JUP1"/>
<evidence type="ECO:0000256" key="8">
    <source>
        <dbReference type="ARBA" id="ARBA00023136"/>
    </source>
</evidence>
<dbReference type="PROSITE" id="PS52016">
    <property type="entry name" value="TONB_DEPENDENT_REC_3"/>
    <property type="match status" value="1"/>
</dbReference>
<dbReference type="SUPFAM" id="SSF49464">
    <property type="entry name" value="Carboxypeptidase regulatory domain-like"/>
    <property type="match status" value="1"/>
</dbReference>
<dbReference type="InterPro" id="IPR036942">
    <property type="entry name" value="Beta-barrel_TonB_sf"/>
</dbReference>
<evidence type="ECO:0000313" key="14">
    <source>
        <dbReference type="Proteomes" id="UP000280066"/>
    </source>
</evidence>
<dbReference type="InterPro" id="IPR023996">
    <property type="entry name" value="TonB-dep_OMP_SusC/RagA"/>
</dbReference>
<evidence type="ECO:0000256" key="2">
    <source>
        <dbReference type="ARBA" id="ARBA00022448"/>
    </source>
</evidence>
<keyword evidence="2 10" id="KW-0813">Transport</keyword>
<dbReference type="Pfam" id="PF13715">
    <property type="entry name" value="CarbopepD_reg_2"/>
    <property type="match status" value="1"/>
</dbReference>
<dbReference type="InterPro" id="IPR011662">
    <property type="entry name" value="Secretin/TonB_short_N"/>
</dbReference>
<dbReference type="GO" id="GO:0015344">
    <property type="term" value="F:siderophore uptake transmembrane transporter activity"/>
    <property type="evidence" value="ECO:0007669"/>
    <property type="project" value="TreeGrafter"/>
</dbReference>
<dbReference type="InterPro" id="IPR037066">
    <property type="entry name" value="Plug_dom_sf"/>
</dbReference>
<dbReference type="Pfam" id="PF07715">
    <property type="entry name" value="Plug"/>
    <property type="match status" value="1"/>
</dbReference>
<feature type="domain" description="Secretin/TonB short N-terminal" evidence="12">
    <location>
        <begin position="65"/>
        <end position="116"/>
    </location>
</feature>
<proteinExistence type="inferred from homology"/>
<evidence type="ECO:0000259" key="12">
    <source>
        <dbReference type="SMART" id="SM00965"/>
    </source>
</evidence>
<name>A0A428JUP1_9BACT</name>
<keyword evidence="4" id="KW-0406">Ion transport</keyword>